<reference evidence="2" key="1">
    <citation type="submission" date="2022-11" db="UniProtKB">
        <authorList>
            <consortium name="WormBaseParasite"/>
        </authorList>
    </citation>
    <scope>IDENTIFICATION</scope>
</reference>
<name>A0AC35GSJ8_9BILA</name>
<evidence type="ECO:0000313" key="1">
    <source>
        <dbReference type="Proteomes" id="UP000887580"/>
    </source>
</evidence>
<dbReference type="WBParaSite" id="PS1159_v2.g8304.t1">
    <property type="protein sequence ID" value="PS1159_v2.g8304.t1"/>
    <property type="gene ID" value="PS1159_v2.g8304"/>
</dbReference>
<proteinExistence type="predicted"/>
<protein>
    <submittedName>
        <fullName evidence="2">Uncharacterized protein</fullName>
    </submittedName>
</protein>
<sequence length="126" mass="14777">MRVYDYPTSFDNYVTEALKKEHMGHKLCGMDNEISRVCGKTPYGQYFCFITSKVIWYTVRLIVNEEYRHLKIHSEQGIPGISHGNGVLLREDFLTRERALNFVNEKVRKYSNGEFDTYAFRVLPGK</sequence>
<accession>A0AC35GSJ8</accession>
<evidence type="ECO:0000313" key="2">
    <source>
        <dbReference type="WBParaSite" id="PS1159_v2.g8304.t1"/>
    </source>
</evidence>
<organism evidence="1 2">
    <name type="scientific">Panagrolaimus sp. PS1159</name>
    <dbReference type="NCBI Taxonomy" id="55785"/>
    <lineage>
        <taxon>Eukaryota</taxon>
        <taxon>Metazoa</taxon>
        <taxon>Ecdysozoa</taxon>
        <taxon>Nematoda</taxon>
        <taxon>Chromadorea</taxon>
        <taxon>Rhabditida</taxon>
        <taxon>Tylenchina</taxon>
        <taxon>Panagrolaimomorpha</taxon>
        <taxon>Panagrolaimoidea</taxon>
        <taxon>Panagrolaimidae</taxon>
        <taxon>Panagrolaimus</taxon>
    </lineage>
</organism>
<dbReference type="Proteomes" id="UP000887580">
    <property type="component" value="Unplaced"/>
</dbReference>